<evidence type="ECO:0000313" key="2">
    <source>
        <dbReference type="Proteomes" id="UP000324222"/>
    </source>
</evidence>
<evidence type="ECO:0000313" key="1">
    <source>
        <dbReference type="EMBL" id="MPC94025.1"/>
    </source>
</evidence>
<reference evidence="1 2" key="1">
    <citation type="submission" date="2019-05" db="EMBL/GenBank/DDBJ databases">
        <title>Another draft genome of Portunus trituberculatus and its Hox gene families provides insights of decapod evolution.</title>
        <authorList>
            <person name="Jeong J.-H."/>
            <person name="Song I."/>
            <person name="Kim S."/>
            <person name="Choi T."/>
            <person name="Kim D."/>
            <person name="Ryu S."/>
            <person name="Kim W."/>
        </authorList>
    </citation>
    <scope>NUCLEOTIDE SEQUENCE [LARGE SCALE GENOMIC DNA]</scope>
    <source>
        <tissue evidence="1">Muscle</tissue>
    </source>
</reference>
<organism evidence="1 2">
    <name type="scientific">Portunus trituberculatus</name>
    <name type="common">Swimming crab</name>
    <name type="synonym">Neptunus trituberculatus</name>
    <dbReference type="NCBI Taxonomy" id="210409"/>
    <lineage>
        <taxon>Eukaryota</taxon>
        <taxon>Metazoa</taxon>
        <taxon>Ecdysozoa</taxon>
        <taxon>Arthropoda</taxon>
        <taxon>Crustacea</taxon>
        <taxon>Multicrustacea</taxon>
        <taxon>Malacostraca</taxon>
        <taxon>Eumalacostraca</taxon>
        <taxon>Eucarida</taxon>
        <taxon>Decapoda</taxon>
        <taxon>Pleocyemata</taxon>
        <taxon>Brachyura</taxon>
        <taxon>Eubrachyura</taxon>
        <taxon>Portunoidea</taxon>
        <taxon>Portunidae</taxon>
        <taxon>Portuninae</taxon>
        <taxon>Portunus</taxon>
    </lineage>
</organism>
<gene>
    <name evidence="1" type="ORF">E2C01_089176</name>
</gene>
<proteinExistence type="predicted"/>
<protein>
    <submittedName>
        <fullName evidence="1">Uncharacterized protein</fullName>
    </submittedName>
</protein>
<dbReference type="Proteomes" id="UP000324222">
    <property type="component" value="Unassembled WGS sequence"/>
</dbReference>
<dbReference type="AlphaFoldDB" id="A0A5B7JHF9"/>
<name>A0A5B7JHF9_PORTR</name>
<dbReference type="EMBL" id="VSRR010096999">
    <property type="protein sequence ID" value="MPC94025.1"/>
    <property type="molecule type" value="Genomic_DNA"/>
</dbReference>
<dbReference type="Gene3D" id="1.10.196.10">
    <property type="match status" value="1"/>
</dbReference>
<accession>A0A5B7JHF9</accession>
<keyword evidence="2" id="KW-1185">Reference proteome</keyword>
<sequence length="62" mass="7254">MRLRLSWLRRRGDSQGSVRPMPEEVQGWAESFHNLMASKWWCKRGNERKGGGESEVEKEGSY</sequence>
<dbReference type="InterPro" id="IPR024066">
    <property type="entry name" value="RGS_subdom1/3"/>
</dbReference>
<comment type="caution">
    <text evidence="1">The sequence shown here is derived from an EMBL/GenBank/DDBJ whole genome shotgun (WGS) entry which is preliminary data.</text>
</comment>